<dbReference type="Pfam" id="PF13385">
    <property type="entry name" value="Laminin_G_3"/>
    <property type="match status" value="1"/>
</dbReference>
<feature type="compositionally biased region" description="Pro residues" evidence="4">
    <location>
        <begin position="2757"/>
        <end position="2766"/>
    </location>
</feature>
<name>A0A5B2WQY8_9PSEU</name>
<sequence>MLRWGKVLSVRRTGRRAALGRSRSLRRGLALFGVMAVAATLYGPAMAEVVREQLATQQAQVGTPGPGPDQRWGSAEGQGHQDAPNRGNTADARAEQAKYPPIKGQDDPHSAANSAHVAIAASKKARGFEATSSKELPDKRSRNERTYANADGTQTTQFSKTPLNYQRADGSWAPIDTNLVADHGWRNTADAVQVHFAERSGAAAVAELTLDPQHSLKFGLDGAADIAGNTQGSTITYPGVRANSDLELQVKPGGLKETLVLRSPQAPRTWLFPLHLNGLTATVVDKRVVLRDEKGVERAQFPRGFMTDAKVDNHTGNPATSYGVTYSLVQRDGQQLLQVDLDSAWLNDPARTYPVRVDPPVETDSAGSSMYVQRNGDGTNFSQVDGELKAGHSYDSSGNYTAATYVAFPGVENSLRNHKIFGVQLGLTNYQSWSCNPRPVTVYPVTEVWQAGTGYKYPGPAYGDALGSAEFAHGFIASGTTASACPTATEAIGLGDAGRDLVQRWVTGQQANYGLTVRGSETDEFGWKKFTGAGTANPPLLSITHTAYDATYRFDNPVPDPPVTRTQGGKVKLTVTNQGADTWTTGEYALAYRYFTSDGTYQGWAEASTLPQNVPRGASVSLDAYIQPTPPGTYRFEFTMIRRGVVFFTDEQIPSAALDLQVINIPPAIKEQYPPNGYSAPTLTPSLWARAIKIDAPPDAGLQYRFHVCEKGTTNCVDSGRQANQTWTVPVGALGWSKTYQWQAFAWDGTSESPALPLSDLLTTVPQPEVTSHLGNAPYGGGDKDFDPQVGNYTSSAVDASATTVGPELTVARTYNSLDPRRDAAFGAGWSSSYDMRITPDSDGSGNVVVTYPDGQQVRFGANKDSSGQPTGGRLVPPAGRYATLVPYSAAQGGGWTMTDKADNFYVFGAAGRLIEQHDTAGRWVQLSYDASGALATATNKTSGRALHFAWSGAHVRTVSTDPVNGTASTWTYEYNGDKLTKVCDPAGGCTRYDYAAGSHYRSAVLDSKPDSYWRLGESGGTTASSQVSINLGKDNGTYNSDVKLLSPGALAGSGDAAASFTGNNAAVTLPDGLVKKSRELTVELWFNTTKDGPLFGAQNAAYGANPNGAVPLLYVGTDGKLRGQFWINQAPAPITTAAPVNDGSWHHVVLTSSLATQTLFLDGKPVGSKDGAIDNSTLAHSQIGASYAFAPSDWDHFGTDTRRSFTGVIDEVAVYQHALGQPAVQAHYAARSGADELAKITLPSGKSAAQLSYDTTNDRLTSYTDRNGGTWQLSTPVTTGTDTNIVRTVRVIDPGKRAHFYDFDPMRGRIIRYLAPLGMDARSEDKPPPTTTTTPPPTPTCTTPGPGGQFCDVPVSGGPGTFIPVDLQGARSYDYDETGFQSTITDENANQVTLKHDQRGNIVSRTTCRTGPTDCQTTSFEYFTGDNLTDPRLDKVTATRDARSASATDNTYKTSYTYDTFGNLATQTTPDGAVVRHTYTAAGDAAIGGGNTPAGLVAKSVDPRGATTLYRYYATGDLAEVESATHLITRFTYDALGRRATVTQITTDKPAGITTTIGYDALSRPTTATQPGVTNPVTGVTHTLRTTTHYDPDGNPDRVDASDLTGGDATRTSTMAYDDRGRRSAVTDAEGRETHYGYDSFGNRTWMVGPDGVKYEYAYTARNKIAEVRLRGWREQGRGEPGPGDYLVTDSYAYDLAGQLVAHTDAMGRKTGYTYYSDGLLRQTIARGFHNPDNTTRDIVLADNTYDAASKLVSQTTAGGRVTASAYDAVGRVASTTVDPKGLARRTLFAYDLAGNVTRVTRTGNESNTGVMNSSDAEIVDYGYDDAGRQTTETVETDTDNLTTTRGYDQRGLLTSVTDPRGAVAGADPAAYTTTLGYDDLGRSVTSTAPTVSVESAGKKPSPAQPTTRTGYNSFGQTTDSVDANGNTRHTSVDRIGRTVSATSPNYTQPGAQQAITPTSRIDYDGAGNIKAVTDPLGAVTRFAYDQLHRLTDRTDPDPKNPGQPGGVWHYTYTRVGEQLSVTNPTGAISEATYDDLGRSVTATQRERYPTAGTFTSSVGYDDANNLTVATTPSGATTRNTYDAVGALTKTVDPAGVPTQFGYDLAGRNVKTVDGLGRAQRTTVDLAGHPVASADLAPNGTLLRRSTAAYDVAGNLTSTTDVLGRISTFTYDALGRLTNQAEPESVTTSFGYDAAGNRTRYTDGRGNATNYTVNVLGLPESVIEPSTQAHPNAGDRTWTVSYDAAGHPTQMTAPGGITRQRTFDGLGRMTKETGGGAESATADRVSSYDALGRLVGISAPGADDTFTYNDRGALLSTDGPSGKSGFAYNADSQPTSRVDAAGTAAFGYTAGRLSSVVDAITGTTQTPGYNPAGQVSTVDYGAGRTRTFGYDDLGRLTDDKLGVTADPTQQRAAAQVSSVHYGYDLGDQLTGKTTTGVAGAGDNTYGYDQLGRLTSWTGGGKTTAYGWDAASNRTKAGDKTAIFDERNRLLSDGTSTYNYSPRGTTAGKKTGPAQENFSFDAFDRLVAEATTNYGYDGLDRVVKRNDRAFAYSGMGNTLASDGTGTFSRGPGGDLLALAQGADKRLAVSDRHGDLVGTINPTGALTQLADSITYDPFGQVTATGGTKRPIGFQGGWTDPDTNQVNMSARWYNPASGSFTSRDDVSLPDNPSSASNRYTYAGGSPLNYIDPTGHDWSFCDDSFSWADPICWFRPNKIPGHANPAPVDPPEDPCSGAPGVSWVPAVSWDCSPPPPNTCGGTVPPPVPHDPSRDAGGGLSCGYRGTDPGADPGPDPVQPGPDPGRPWHPGSNTPPRSHPSTPPPPDPAVGARQAQREAVRSNPLPVPQAMLAPIYGGSTEAPVSSSPTSSSKTVGVQANPVDDVQRSYREIVNAITDASRAVIGSVKDSTNAPSELANTGWSIDNFFKNAKKVFKDITGIADAQNCFTRGDLKACGMTLLAVLPGLKAVRAAGNEIREAGALRRAEGEVRSSESCLGNSFSGDTPVLMADGVSKPIRDVKVGDRVENSAPDSETSQRHVVTAIHITDADRDFVDLTIATPEGFKSITSTVHHLFYDSTTRAWTVAEDLKVGDELNTPGNGRVNIVASRHYSAQLRTFNLTIEALHTFYVEAGATPILVHNINAPIGCGLNGEPIFEIPPGSEGGPGAGRRIPAEKLRDYDIGVGATPGSTAPLCSYCRANPGTSLDHVLPRSKNGDLTDPNLTPSCTFCNSSKRDRVAPLNPPANYTGPWPPSWWPARMRPLADG</sequence>
<feature type="compositionally biased region" description="Pro residues" evidence="4">
    <location>
        <begin position="1329"/>
        <end position="1340"/>
    </location>
</feature>
<dbReference type="SMART" id="SM00306">
    <property type="entry name" value="HintN"/>
    <property type="match status" value="1"/>
</dbReference>
<dbReference type="OrthoDB" id="4981820at2"/>
<dbReference type="InterPro" id="IPR045351">
    <property type="entry name" value="DUF6531"/>
</dbReference>
<evidence type="ECO:0000256" key="3">
    <source>
        <dbReference type="ARBA" id="ARBA00023157"/>
    </source>
</evidence>
<dbReference type="GO" id="GO:0005975">
    <property type="term" value="P:carbohydrate metabolic process"/>
    <property type="evidence" value="ECO:0007669"/>
    <property type="project" value="UniProtKB-ARBA"/>
</dbReference>
<dbReference type="CDD" id="cd00085">
    <property type="entry name" value="HNHc"/>
    <property type="match status" value="1"/>
</dbReference>
<dbReference type="InterPro" id="IPR022385">
    <property type="entry name" value="Rhs_assc_core"/>
</dbReference>
<dbReference type="InterPro" id="IPR002711">
    <property type="entry name" value="HNH"/>
</dbReference>
<dbReference type="CDD" id="cd00081">
    <property type="entry name" value="Hint"/>
    <property type="match status" value="1"/>
</dbReference>
<feature type="domain" description="Hint" evidence="5">
    <location>
        <begin position="2994"/>
        <end position="3095"/>
    </location>
</feature>
<dbReference type="GO" id="GO:0008270">
    <property type="term" value="F:zinc ion binding"/>
    <property type="evidence" value="ECO:0007669"/>
    <property type="project" value="InterPro"/>
</dbReference>
<dbReference type="Proteomes" id="UP000323454">
    <property type="component" value="Unassembled WGS sequence"/>
</dbReference>
<dbReference type="NCBIfam" id="NF033679">
    <property type="entry name" value="DNRLRE_dom"/>
    <property type="match status" value="1"/>
</dbReference>
<evidence type="ECO:0000256" key="1">
    <source>
        <dbReference type="ARBA" id="ARBA00022729"/>
    </source>
</evidence>
<feature type="compositionally biased region" description="Basic and acidic residues" evidence="4">
    <location>
        <begin position="135"/>
        <end position="145"/>
    </location>
</feature>
<comment type="caution">
    <text evidence="7">The sequence shown here is derived from an EMBL/GenBank/DDBJ whole genome shotgun (WGS) entry which is preliminary data.</text>
</comment>
<dbReference type="InterPro" id="IPR031325">
    <property type="entry name" value="RHS_repeat"/>
</dbReference>
<feature type="region of interest" description="Disordered" evidence="4">
    <location>
        <begin position="1890"/>
        <end position="1928"/>
    </location>
</feature>
<accession>A0A5B2WQY8</accession>
<dbReference type="GO" id="GO:0003676">
    <property type="term" value="F:nucleic acid binding"/>
    <property type="evidence" value="ECO:0007669"/>
    <property type="project" value="InterPro"/>
</dbReference>
<dbReference type="Gene3D" id="2.180.10.10">
    <property type="entry name" value="RHS repeat-associated core"/>
    <property type="match status" value="7"/>
</dbReference>
<dbReference type="InterPro" id="IPR036844">
    <property type="entry name" value="Hint_dom_sf"/>
</dbReference>
<reference evidence="7 8" key="1">
    <citation type="submission" date="2019-09" db="EMBL/GenBank/DDBJ databases">
        <title>Goodfellowia gen. nov., a new genus of the Pseudonocardineae related to Actinoalloteichus, containing Goodfellowia coeruleoviolacea gen. nov., comb. nov. gen. nov., comb. nov.</title>
        <authorList>
            <person name="Labeda D."/>
        </authorList>
    </citation>
    <scope>NUCLEOTIDE SEQUENCE [LARGE SCALE GENOMIC DNA]</scope>
    <source>
        <strain evidence="7 8">AN110305</strain>
    </source>
</reference>
<keyword evidence="8" id="KW-1185">Reference proteome</keyword>
<feature type="compositionally biased region" description="Basic and acidic residues" evidence="4">
    <location>
        <begin position="1589"/>
        <end position="1602"/>
    </location>
</feature>
<dbReference type="InterPro" id="IPR003615">
    <property type="entry name" value="HNH_nuc"/>
</dbReference>
<dbReference type="InterPro" id="IPR001791">
    <property type="entry name" value="Laminin_G"/>
</dbReference>
<feature type="region of interest" description="Disordered" evidence="4">
    <location>
        <begin position="1320"/>
        <end position="1349"/>
    </location>
</feature>
<feature type="region of interest" description="Disordered" evidence="4">
    <location>
        <begin position="2854"/>
        <end position="2873"/>
    </location>
</feature>
<feature type="compositionally biased region" description="Pro residues" evidence="4">
    <location>
        <begin position="2788"/>
        <end position="2803"/>
    </location>
</feature>
<keyword evidence="2" id="KW-0677">Repeat</keyword>
<dbReference type="Gene3D" id="2.60.120.200">
    <property type="match status" value="1"/>
</dbReference>
<dbReference type="InterPro" id="IPR056823">
    <property type="entry name" value="TEN-like_YD-shell"/>
</dbReference>
<dbReference type="SMART" id="SM00560">
    <property type="entry name" value="LamGL"/>
    <property type="match status" value="1"/>
</dbReference>
<feature type="region of interest" description="Disordered" evidence="4">
    <location>
        <begin position="57"/>
        <end position="95"/>
    </location>
</feature>
<dbReference type="Gene3D" id="1.10.30.50">
    <property type="match status" value="1"/>
</dbReference>
<feature type="region of interest" description="Disordered" evidence="4">
    <location>
        <begin position="2757"/>
        <end position="2842"/>
    </location>
</feature>
<feature type="domain" description="LamG-like jellyroll fold" evidence="6">
    <location>
        <begin position="1079"/>
        <end position="1223"/>
    </location>
</feature>
<feature type="region of interest" description="Disordered" evidence="4">
    <location>
        <begin position="356"/>
        <end position="376"/>
    </location>
</feature>
<dbReference type="EMBL" id="VUOB01000075">
    <property type="protein sequence ID" value="KAA2252387.1"/>
    <property type="molecule type" value="Genomic_DNA"/>
</dbReference>
<dbReference type="InterPro" id="IPR006558">
    <property type="entry name" value="LamG-like"/>
</dbReference>
<dbReference type="Pfam" id="PF05593">
    <property type="entry name" value="RHS_repeat"/>
    <property type="match status" value="7"/>
</dbReference>
<dbReference type="InterPro" id="IPR003587">
    <property type="entry name" value="Hint_dom_N"/>
</dbReference>
<keyword evidence="3" id="KW-1015">Disulfide bond</keyword>
<dbReference type="InterPro" id="IPR013783">
    <property type="entry name" value="Ig-like_fold"/>
</dbReference>
<evidence type="ECO:0000256" key="4">
    <source>
        <dbReference type="SAM" id="MobiDB-lite"/>
    </source>
</evidence>
<dbReference type="GO" id="GO:0004519">
    <property type="term" value="F:endonuclease activity"/>
    <property type="evidence" value="ECO:0007669"/>
    <property type="project" value="InterPro"/>
</dbReference>
<feature type="compositionally biased region" description="Polar residues" evidence="4">
    <location>
        <begin position="1906"/>
        <end position="1928"/>
    </location>
</feature>
<evidence type="ECO:0000259" key="6">
    <source>
        <dbReference type="SMART" id="SM00560"/>
    </source>
</evidence>
<gene>
    <name evidence="7" type="ORF">F0L68_35660</name>
</gene>
<organism evidence="7 8">
    <name type="scientific">Solihabitans fulvus</name>
    <dbReference type="NCBI Taxonomy" id="1892852"/>
    <lineage>
        <taxon>Bacteria</taxon>
        <taxon>Bacillati</taxon>
        <taxon>Actinomycetota</taxon>
        <taxon>Actinomycetes</taxon>
        <taxon>Pseudonocardiales</taxon>
        <taxon>Pseudonocardiaceae</taxon>
        <taxon>Solihabitans</taxon>
    </lineage>
</organism>
<feature type="compositionally biased region" description="Polar residues" evidence="4">
    <location>
        <begin position="365"/>
        <end position="376"/>
    </location>
</feature>
<dbReference type="NCBIfam" id="TIGR03696">
    <property type="entry name" value="Rhs_assc_core"/>
    <property type="match status" value="1"/>
</dbReference>
<dbReference type="Pfam" id="PF20148">
    <property type="entry name" value="DUF6531"/>
    <property type="match status" value="1"/>
</dbReference>
<dbReference type="PANTHER" id="PTHR32305:SF15">
    <property type="entry name" value="PROTEIN RHSA-RELATED"/>
    <property type="match status" value="1"/>
</dbReference>
<feature type="compositionally biased region" description="Low complexity" evidence="4">
    <location>
        <begin position="2859"/>
        <end position="2871"/>
    </location>
</feature>
<feature type="region of interest" description="Disordered" evidence="4">
    <location>
        <begin position="123"/>
        <end position="146"/>
    </location>
</feature>
<dbReference type="InterPro" id="IPR006530">
    <property type="entry name" value="YD"/>
</dbReference>
<evidence type="ECO:0000256" key="2">
    <source>
        <dbReference type="ARBA" id="ARBA00022737"/>
    </source>
</evidence>
<dbReference type="Gene3D" id="2.60.40.10">
    <property type="entry name" value="Immunoglobulins"/>
    <property type="match status" value="1"/>
</dbReference>
<dbReference type="Pfam" id="PF07591">
    <property type="entry name" value="PT-HINT"/>
    <property type="match status" value="1"/>
</dbReference>
<feature type="compositionally biased region" description="Pro residues" evidence="4">
    <location>
        <begin position="2813"/>
        <end position="2824"/>
    </location>
</feature>
<dbReference type="InterPro" id="IPR013320">
    <property type="entry name" value="ConA-like_dom_sf"/>
</dbReference>
<dbReference type="NCBIfam" id="TIGR01643">
    <property type="entry name" value="YD_repeat_2x"/>
    <property type="match status" value="7"/>
</dbReference>
<dbReference type="InterPro" id="IPR050708">
    <property type="entry name" value="T6SS_VgrG/RHS"/>
</dbReference>
<keyword evidence="1" id="KW-0732">Signal</keyword>
<reference evidence="7 8" key="2">
    <citation type="submission" date="2019-09" db="EMBL/GenBank/DDBJ databases">
        <authorList>
            <person name="Jin C."/>
        </authorList>
    </citation>
    <scope>NUCLEOTIDE SEQUENCE [LARGE SCALE GENOMIC DNA]</scope>
    <source>
        <strain evidence="7 8">AN110305</strain>
    </source>
</reference>
<dbReference type="PANTHER" id="PTHR32305">
    <property type="match status" value="1"/>
</dbReference>
<dbReference type="Gene3D" id="2.170.16.10">
    <property type="entry name" value="Hedgehog/Intein (Hint) domain"/>
    <property type="match status" value="1"/>
</dbReference>
<evidence type="ECO:0000313" key="8">
    <source>
        <dbReference type="Proteomes" id="UP000323454"/>
    </source>
</evidence>
<dbReference type="SUPFAM" id="SSF49899">
    <property type="entry name" value="Concanavalin A-like lectins/glucanases"/>
    <property type="match status" value="1"/>
</dbReference>
<evidence type="ECO:0000259" key="5">
    <source>
        <dbReference type="SMART" id="SM00306"/>
    </source>
</evidence>
<dbReference type="Pfam" id="PF25023">
    <property type="entry name" value="TEN_YD-shell"/>
    <property type="match status" value="1"/>
</dbReference>
<dbReference type="SUPFAM" id="SSF51294">
    <property type="entry name" value="Hedgehog/intein (Hint) domain"/>
    <property type="match status" value="1"/>
</dbReference>
<proteinExistence type="predicted"/>
<protein>
    <submittedName>
        <fullName evidence="7">DNRLRE domain-containing protein</fullName>
    </submittedName>
</protein>
<dbReference type="CDD" id="cd00110">
    <property type="entry name" value="LamG"/>
    <property type="match status" value="1"/>
</dbReference>
<dbReference type="Pfam" id="PF01844">
    <property type="entry name" value="HNH"/>
    <property type="match status" value="1"/>
</dbReference>
<feature type="region of interest" description="Disordered" evidence="4">
    <location>
        <begin position="1586"/>
        <end position="1612"/>
    </location>
</feature>
<evidence type="ECO:0000313" key="7">
    <source>
        <dbReference type="EMBL" id="KAA2252387.1"/>
    </source>
</evidence>